<dbReference type="EMBL" id="JASCZI010031193">
    <property type="protein sequence ID" value="MED6126196.1"/>
    <property type="molecule type" value="Genomic_DNA"/>
</dbReference>
<protein>
    <submittedName>
        <fullName evidence="1">Uncharacterized protein</fullName>
    </submittedName>
</protein>
<organism evidence="1 2">
    <name type="scientific">Stylosanthes scabra</name>
    <dbReference type="NCBI Taxonomy" id="79078"/>
    <lineage>
        <taxon>Eukaryota</taxon>
        <taxon>Viridiplantae</taxon>
        <taxon>Streptophyta</taxon>
        <taxon>Embryophyta</taxon>
        <taxon>Tracheophyta</taxon>
        <taxon>Spermatophyta</taxon>
        <taxon>Magnoliopsida</taxon>
        <taxon>eudicotyledons</taxon>
        <taxon>Gunneridae</taxon>
        <taxon>Pentapetalae</taxon>
        <taxon>rosids</taxon>
        <taxon>fabids</taxon>
        <taxon>Fabales</taxon>
        <taxon>Fabaceae</taxon>
        <taxon>Papilionoideae</taxon>
        <taxon>50 kb inversion clade</taxon>
        <taxon>dalbergioids sensu lato</taxon>
        <taxon>Dalbergieae</taxon>
        <taxon>Pterocarpus clade</taxon>
        <taxon>Stylosanthes</taxon>
    </lineage>
</organism>
<evidence type="ECO:0000313" key="2">
    <source>
        <dbReference type="Proteomes" id="UP001341840"/>
    </source>
</evidence>
<dbReference type="Proteomes" id="UP001341840">
    <property type="component" value="Unassembled WGS sequence"/>
</dbReference>
<proteinExistence type="predicted"/>
<gene>
    <name evidence="1" type="ORF">PIB30_076012</name>
</gene>
<sequence>MAKILEALQAMSTSGIPAVLGGERTNVPQYPPNFGSQGIITPLSINQGLTTSIPIYGLPPGYTPPIATYSDKVATTQNIIQPNMDVSQSFPNASIEGVATTRIKPQKFNIPISSVQTYPTMASSSFSKEKLETLEERLRAIEGVNNYGLVEAQEPCFIEVLSLEETTLQLEEKVFFTHQPHACKPRALYHIHTSTTNNNDDVVLLPVVIDGARAHPPRALFPQFQIDCLSSILSVASLHAQIRPGLSLWPEHG</sequence>
<name>A0ABU6RQW4_9FABA</name>
<evidence type="ECO:0000313" key="1">
    <source>
        <dbReference type="EMBL" id="MED6126196.1"/>
    </source>
</evidence>
<keyword evidence="2" id="KW-1185">Reference proteome</keyword>
<comment type="caution">
    <text evidence="1">The sequence shown here is derived from an EMBL/GenBank/DDBJ whole genome shotgun (WGS) entry which is preliminary data.</text>
</comment>
<reference evidence="1 2" key="1">
    <citation type="journal article" date="2023" name="Plants (Basel)">
        <title>Bridging the Gap: Combining Genomics and Transcriptomics Approaches to Understand Stylosanthes scabra, an Orphan Legume from the Brazilian Caatinga.</title>
        <authorList>
            <person name="Ferreira-Neto J.R.C."/>
            <person name="da Silva M.D."/>
            <person name="Binneck E."/>
            <person name="de Melo N.F."/>
            <person name="da Silva R.H."/>
            <person name="de Melo A.L.T.M."/>
            <person name="Pandolfi V."/>
            <person name="Bustamante F.O."/>
            <person name="Brasileiro-Vidal A.C."/>
            <person name="Benko-Iseppon A.M."/>
        </authorList>
    </citation>
    <scope>NUCLEOTIDE SEQUENCE [LARGE SCALE GENOMIC DNA]</scope>
    <source>
        <tissue evidence="1">Leaves</tissue>
    </source>
</reference>
<accession>A0ABU6RQW4</accession>